<dbReference type="EMBL" id="AQQY01000001">
    <property type="protein sequence ID" value="KCV83858.1"/>
    <property type="molecule type" value="Genomic_DNA"/>
</dbReference>
<proteinExistence type="inferred from homology"/>
<dbReference type="Gene3D" id="3.40.190.10">
    <property type="entry name" value="Periplasmic binding protein-like II"/>
    <property type="match status" value="2"/>
</dbReference>
<evidence type="ECO:0000256" key="6">
    <source>
        <dbReference type="ARBA" id="ARBA00043141"/>
    </source>
</evidence>
<sequence>MTKPEAITFKQLRALSAVAACGSITQAAAQIGLTPPAVHTQLRLLEENFDCKLLNRGPGGASKAGATLTLQGDSVLAAAQVIEAALESCAQKVRAFNEGMEGAVVLGVVSTGKYFAPHLVALLKEAFPQVEVVLKIGNRDVIIAALQDGALDLAIMGRPPRRPEVVAVPLGPHPHVLIAPPEHPLAQQDMVLPDALFKEVFLAREEGSGTRILMTRYLDALGYGAPYKMIEMGTNETIKQSVIAGLGIAIISRHTVTEELRSGRLVELKADRLPLLRQWFLIRRADHAPNPATARVEAFIEAQNGAFLPN</sequence>
<keyword evidence="2" id="KW-0805">Transcription regulation</keyword>
<dbReference type="PANTHER" id="PTHR30126:SF5">
    <property type="entry name" value="HTH-TYPE TRANSCRIPTIONAL ACTIVATOR CMPR"/>
    <property type="match status" value="1"/>
</dbReference>
<dbReference type="SUPFAM" id="SSF46785">
    <property type="entry name" value="Winged helix' DNA-binding domain"/>
    <property type="match status" value="1"/>
</dbReference>
<evidence type="ECO:0000256" key="1">
    <source>
        <dbReference type="ARBA" id="ARBA00009437"/>
    </source>
</evidence>
<dbReference type="NCBIfam" id="NF045990">
    <property type="entry name" value="TransRegCbbRRhodb"/>
    <property type="match status" value="1"/>
</dbReference>
<name>A0A058ZQM9_9RHOB</name>
<dbReference type="PROSITE" id="PS50931">
    <property type="entry name" value="HTH_LYSR"/>
    <property type="match status" value="1"/>
</dbReference>
<dbReference type="STRING" id="1461693.ATO10_03820"/>
<dbReference type="GO" id="GO:0000976">
    <property type="term" value="F:transcription cis-regulatory region binding"/>
    <property type="evidence" value="ECO:0007669"/>
    <property type="project" value="TreeGrafter"/>
</dbReference>
<comment type="caution">
    <text evidence="8">The sequence shown here is derived from an EMBL/GenBank/DDBJ whole genome shotgun (WGS) entry which is preliminary data.</text>
</comment>
<dbReference type="PATRIC" id="fig|1461693.3.peg.785"/>
<comment type="similarity">
    <text evidence="1">Belongs to the LysR transcriptional regulatory family.</text>
</comment>
<dbReference type="Proteomes" id="UP000024836">
    <property type="component" value="Unassembled WGS sequence"/>
</dbReference>
<dbReference type="GO" id="GO:0003700">
    <property type="term" value="F:DNA-binding transcription factor activity"/>
    <property type="evidence" value="ECO:0007669"/>
    <property type="project" value="InterPro"/>
</dbReference>
<dbReference type="AlphaFoldDB" id="A0A058ZQM9"/>
<keyword evidence="4" id="KW-0804">Transcription</keyword>
<evidence type="ECO:0000313" key="8">
    <source>
        <dbReference type="EMBL" id="KCV83858.1"/>
    </source>
</evidence>
<keyword evidence="3" id="KW-0238">DNA-binding</keyword>
<keyword evidence="9" id="KW-1185">Reference proteome</keyword>
<dbReference type="InterPro" id="IPR036390">
    <property type="entry name" value="WH_DNA-bd_sf"/>
</dbReference>
<reference evidence="8 9" key="1">
    <citation type="submission" date="2013-04" db="EMBL/GenBank/DDBJ databases">
        <title>Shimia sp. 22II-S11-Z10 Genome Sequencing.</title>
        <authorList>
            <person name="Lai Q."/>
            <person name="Li G."/>
            <person name="Shao Z."/>
        </authorList>
    </citation>
    <scope>NUCLEOTIDE SEQUENCE [LARGE SCALE GENOMIC DNA]</scope>
    <source>
        <strain evidence="9">22II-S11-Z10</strain>
    </source>
</reference>
<dbReference type="InterPro" id="IPR000847">
    <property type="entry name" value="LysR_HTH_N"/>
</dbReference>
<organism evidence="8 9">
    <name type="scientific">Actibacterium atlanticum</name>
    <dbReference type="NCBI Taxonomy" id="1461693"/>
    <lineage>
        <taxon>Bacteria</taxon>
        <taxon>Pseudomonadati</taxon>
        <taxon>Pseudomonadota</taxon>
        <taxon>Alphaproteobacteria</taxon>
        <taxon>Rhodobacterales</taxon>
        <taxon>Roseobacteraceae</taxon>
        <taxon>Actibacterium</taxon>
    </lineage>
</organism>
<evidence type="ECO:0000256" key="2">
    <source>
        <dbReference type="ARBA" id="ARBA00023015"/>
    </source>
</evidence>
<evidence type="ECO:0000256" key="4">
    <source>
        <dbReference type="ARBA" id="ARBA00023163"/>
    </source>
</evidence>
<dbReference type="InterPro" id="IPR036388">
    <property type="entry name" value="WH-like_DNA-bd_sf"/>
</dbReference>
<dbReference type="RefSeq" id="WP_035248140.1">
    <property type="nucleotide sequence ID" value="NZ_AQQY01000001.1"/>
</dbReference>
<protein>
    <recommendedName>
        <fullName evidence="5">HTH-type transcriptional regulator CbbR</fullName>
    </recommendedName>
    <alternativeName>
        <fullName evidence="6">RuBisCO operon transcriptional regulator</fullName>
    </alternativeName>
</protein>
<dbReference type="InterPro" id="IPR005119">
    <property type="entry name" value="LysR_subst-bd"/>
</dbReference>
<dbReference type="eggNOG" id="COG0583">
    <property type="taxonomic scope" value="Bacteria"/>
</dbReference>
<accession>A0A058ZQM9</accession>
<dbReference type="PANTHER" id="PTHR30126">
    <property type="entry name" value="HTH-TYPE TRANSCRIPTIONAL REGULATOR"/>
    <property type="match status" value="1"/>
</dbReference>
<evidence type="ECO:0000313" key="9">
    <source>
        <dbReference type="Proteomes" id="UP000024836"/>
    </source>
</evidence>
<dbReference type="Pfam" id="PF00126">
    <property type="entry name" value="HTH_1"/>
    <property type="match status" value="1"/>
</dbReference>
<evidence type="ECO:0000256" key="3">
    <source>
        <dbReference type="ARBA" id="ARBA00023125"/>
    </source>
</evidence>
<gene>
    <name evidence="8" type="ORF">ATO10_03820</name>
</gene>
<feature type="domain" description="HTH lysR-type" evidence="7">
    <location>
        <begin position="7"/>
        <end position="62"/>
    </location>
</feature>
<dbReference type="Gene3D" id="1.10.10.10">
    <property type="entry name" value="Winged helix-like DNA-binding domain superfamily/Winged helix DNA-binding domain"/>
    <property type="match status" value="1"/>
</dbReference>
<dbReference type="Pfam" id="PF03466">
    <property type="entry name" value="LysR_substrate"/>
    <property type="match status" value="1"/>
</dbReference>
<evidence type="ECO:0000259" key="7">
    <source>
        <dbReference type="PROSITE" id="PS50931"/>
    </source>
</evidence>
<dbReference type="OrthoDB" id="9791253at2"/>
<evidence type="ECO:0000256" key="5">
    <source>
        <dbReference type="ARBA" id="ARBA00039279"/>
    </source>
</evidence>
<dbReference type="SUPFAM" id="SSF53850">
    <property type="entry name" value="Periplasmic binding protein-like II"/>
    <property type="match status" value="1"/>
</dbReference>